<dbReference type="AlphaFoldDB" id="A0ABD5WES4"/>
<gene>
    <name evidence="1" type="ORF">ACFQL9_13380</name>
</gene>
<name>A0ABD5WES4_9EURY</name>
<organism evidence="1 2">
    <name type="scientific">Halobaculum lipolyticum</name>
    <dbReference type="NCBI Taxonomy" id="3032001"/>
    <lineage>
        <taxon>Archaea</taxon>
        <taxon>Methanobacteriati</taxon>
        <taxon>Methanobacteriota</taxon>
        <taxon>Stenosarchaea group</taxon>
        <taxon>Halobacteria</taxon>
        <taxon>Halobacteriales</taxon>
        <taxon>Haloferacaceae</taxon>
        <taxon>Halobaculum</taxon>
    </lineage>
</organism>
<proteinExistence type="predicted"/>
<protein>
    <submittedName>
        <fullName evidence="1">Uncharacterized protein</fullName>
    </submittedName>
</protein>
<sequence>MVSLIAGTSGPFLDVEYLPDRDPLLGDAVDVDGVARAAEHDAATPHPRVVDDGIALVRVGGRMFGAHREPLVPDDAHAVGGRAADGASAAVIRNRCLSVGAGFSARD</sequence>
<comment type="caution">
    <text evidence="1">The sequence shown here is derived from an EMBL/GenBank/DDBJ whole genome shotgun (WGS) entry which is preliminary data.</text>
</comment>
<keyword evidence="2" id="KW-1185">Reference proteome</keyword>
<dbReference type="RefSeq" id="WP_390210908.1">
    <property type="nucleotide sequence ID" value="NZ_JBHTAH010000012.1"/>
</dbReference>
<evidence type="ECO:0000313" key="2">
    <source>
        <dbReference type="Proteomes" id="UP001596461"/>
    </source>
</evidence>
<reference evidence="1 2" key="1">
    <citation type="journal article" date="2019" name="Int. J. Syst. Evol. Microbiol.">
        <title>The Global Catalogue of Microorganisms (GCM) 10K type strain sequencing project: providing services to taxonomists for standard genome sequencing and annotation.</title>
        <authorList>
            <consortium name="The Broad Institute Genomics Platform"/>
            <consortium name="The Broad Institute Genome Sequencing Center for Infectious Disease"/>
            <person name="Wu L."/>
            <person name="Ma J."/>
        </authorList>
    </citation>
    <scope>NUCLEOTIDE SEQUENCE [LARGE SCALE GENOMIC DNA]</scope>
    <source>
        <strain evidence="1 2">DT31</strain>
    </source>
</reference>
<accession>A0ABD5WES4</accession>
<evidence type="ECO:0000313" key="1">
    <source>
        <dbReference type="EMBL" id="MFC7070640.1"/>
    </source>
</evidence>
<dbReference type="EMBL" id="JBHTAH010000012">
    <property type="protein sequence ID" value="MFC7070640.1"/>
    <property type="molecule type" value="Genomic_DNA"/>
</dbReference>
<dbReference type="Proteomes" id="UP001596461">
    <property type="component" value="Unassembled WGS sequence"/>
</dbReference>